<gene>
    <name evidence="5" type="ORF">CROQUDRAFT_65522</name>
</gene>
<feature type="signal peptide" evidence="3">
    <location>
        <begin position="1"/>
        <end position="33"/>
    </location>
</feature>
<dbReference type="OrthoDB" id="771136at2759"/>
<protein>
    <recommendedName>
        <fullName evidence="4">Peptidase A1 domain-containing protein</fullName>
    </recommendedName>
</protein>
<dbReference type="InterPro" id="IPR021109">
    <property type="entry name" value="Peptidase_aspartic_dom_sf"/>
</dbReference>
<evidence type="ECO:0000313" key="6">
    <source>
        <dbReference type="Proteomes" id="UP000886653"/>
    </source>
</evidence>
<dbReference type="AlphaFoldDB" id="A0A9P6NH77"/>
<dbReference type="EMBL" id="MU167305">
    <property type="protein sequence ID" value="KAG0143973.1"/>
    <property type="molecule type" value="Genomic_DNA"/>
</dbReference>
<dbReference type="PRINTS" id="PR00792">
    <property type="entry name" value="PEPSIN"/>
</dbReference>
<dbReference type="InterPro" id="IPR033121">
    <property type="entry name" value="PEPTIDASE_A1"/>
</dbReference>
<name>A0A9P6NH77_9BASI</name>
<feature type="domain" description="Peptidase A1" evidence="4">
    <location>
        <begin position="104"/>
        <end position="427"/>
    </location>
</feature>
<dbReference type="GO" id="GO:0006508">
    <property type="term" value="P:proteolysis"/>
    <property type="evidence" value="ECO:0007669"/>
    <property type="project" value="InterPro"/>
</dbReference>
<dbReference type="InterPro" id="IPR001461">
    <property type="entry name" value="Aspartic_peptidase_A1"/>
</dbReference>
<comment type="caution">
    <text evidence="5">The sequence shown here is derived from an EMBL/GenBank/DDBJ whole genome shotgun (WGS) entry which is preliminary data.</text>
</comment>
<evidence type="ECO:0000259" key="4">
    <source>
        <dbReference type="PROSITE" id="PS51767"/>
    </source>
</evidence>
<evidence type="ECO:0000313" key="5">
    <source>
        <dbReference type="EMBL" id="KAG0143973.1"/>
    </source>
</evidence>
<feature type="active site" evidence="2">
    <location>
        <position position="122"/>
    </location>
</feature>
<proteinExistence type="inferred from homology"/>
<evidence type="ECO:0000256" key="1">
    <source>
        <dbReference type="ARBA" id="ARBA00007447"/>
    </source>
</evidence>
<comment type="similarity">
    <text evidence="1">Belongs to the peptidase A1 family.</text>
</comment>
<keyword evidence="3" id="KW-0732">Signal</keyword>
<dbReference type="PANTHER" id="PTHR47966">
    <property type="entry name" value="BETA-SITE APP-CLEAVING ENZYME, ISOFORM A-RELATED"/>
    <property type="match status" value="1"/>
</dbReference>
<feature type="active site" evidence="2">
    <location>
        <position position="311"/>
    </location>
</feature>
<dbReference type="SUPFAM" id="SSF50630">
    <property type="entry name" value="Acid proteases"/>
    <property type="match status" value="1"/>
</dbReference>
<dbReference type="GO" id="GO:0004190">
    <property type="term" value="F:aspartic-type endopeptidase activity"/>
    <property type="evidence" value="ECO:0007669"/>
    <property type="project" value="InterPro"/>
</dbReference>
<dbReference type="PROSITE" id="PS51767">
    <property type="entry name" value="PEPTIDASE_A1"/>
    <property type="match status" value="1"/>
</dbReference>
<keyword evidence="6" id="KW-1185">Reference proteome</keyword>
<reference evidence="5" key="1">
    <citation type="submission" date="2013-11" db="EMBL/GenBank/DDBJ databases">
        <title>Genome sequence of the fusiform rust pathogen reveals effectors for host alternation and coevolution with pine.</title>
        <authorList>
            <consortium name="DOE Joint Genome Institute"/>
            <person name="Smith K."/>
            <person name="Pendleton A."/>
            <person name="Kubisiak T."/>
            <person name="Anderson C."/>
            <person name="Salamov A."/>
            <person name="Aerts A."/>
            <person name="Riley R."/>
            <person name="Clum A."/>
            <person name="Lindquist E."/>
            <person name="Ence D."/>
            <person name="Campbell M."/>
            <person name="Kronenberg Z."/>
            <person name="Feau N."/>
            <person name="Dhillon B."/>
            <person name="Hamelin R."/>
            <person name="Burleigh J."/>
            <person name="Smith J."/>
            <person name="Yandell M."/>
            <person name="Nelson C."/>
            <person name="Grigoriev I."/>
            <person name="Davis J."/>
        </authorList>
    </citation>
    <scope>NUCLEOTIDE SEQUENCE</scope>
    <source>
        <strain evidence="5">G11</strain>
    </source>
</reference>
<dbReference type="InterPro" id="IPR034164">
    <property type="entry name" value="Pepsin-like_dom"/>
</dbReference>
<dbReference type="Gene3D" id="2.40.70.10">
    <property type="entry name" value="Acid Proteases"/>
    <property type="match status" value="2"/>
</dbReference>
<dbReference type="CDD" id="cd05471">
    <property type="entry name" value="pepsin_like"/>
    <property type="match status" value="1"/>
</dbReference>
<evidence type="ECO:0000256" key="2">
    <source>
        <dbReference type="PIRSR" id="PIRSR601461-1"/>
    </source>
</evidence>
<sequence>MITATRSTISFKIHAHWLLFVFIHFLEPQIVGCGESLPIFSSAGDLATTEIQTEYVLNEAHAFKLKYSDYTHDNSKNVISDTLLSSSSKATSSVALNNYMNFQYYSLIQMGTPPQYFRVQVDTGSTSLWVAGLDGNSKSRSDVGGAVFNSSKSSTFSATQTPYSMYYADASYAQGTIAIDTVSQGSVKVDQLKFGMVTRTSSEMYTSEASGVLGMGFANGEREKPIPFWQAANLDMFAIGMSGFNQDLSNPSKALHPGGVLTLGGVESSLFSGDINYVPLTNNSMWQIGIDGVSIGKQLIPNSGSNKVLVDSGTSLIGVPSSVAASVYSQIPNSKPGTGKYEGYYSCPCDTDPQFAMVFGGVSYLVSAKSFMIQSVKEDSTQCYGAVFSTSSVNAAAGESTWIVGASYLMNVYTVFRARSPPAIGFAKPVPDFQAKLNNMKWPVPSAIGENVAEFSVKTSAATDLTQHIKTINLCWVGIIGLRLISTFLI</sequence>
<organism evidence="5 6">
    <name type="scientific">Cronartium quercuum f. sp. fusiforme G11</name>
    <dbReference type="NCBI Taxonomy" id="708437"/>
    <lineage>
        <taxon>Eukaryota</taxon>
        <taxon>Fungi</taxon>
        <taxon>Dikarya</taxon>
        <taxon>Basidiomycota</taxon>
        <taxon>Pucciniomycotina</taxon>
        <taxon>Pucciniomycetes</taxon>
        <taxon>Pucciniales</taxon>
        <taxon>Coleosporiaceae</taxon>
        <taxon>Cronartium</taxon>
    </lineage>
</organism>
<evidence type="ECO:0000256" key="3">
    <source>
        <dbReference type="SAM" id="SignalP"/>
    </source>
</evidence>
<dbReference type="Pfam" id="PF00026">
    <property type="entry name" value="Asp"/>
    <property type="match status" value="1"/>
</dbReference>
<dbReference type="Proteomes" id="UP000886653">
    <property type="component" value="Unassembled WGS sequence"/>
</dbReference>
<dbReference type="PANTHER" id="PTHR47966:SF6">
    <property type="entry name" value="PEPTIDASE A1 DOMAIN-CONTAINING PROTEIN"/>
    <property type="match status" value="1"/>
</dbReference>
<feature type="chain" id="PRO_5040511925" description="Peptidase A1 domain-containing protein" evidence="3">
    <location>
        <begin position="34"/>
        <end position="490"/>
    </location>
</feature>
<accession>A0A9P6NH77</accession>